<evidence type="ECO:0000313" key="1">
    <source>
        <dbReference type="EMBL" id="TKD17476.1"/>
    </source>
</evidence>
<dbReference type="RefSeq" id="WP_136907770.1">
    <property type="nucleotide sequence ID" value="NZ_SWJZ01000062.1"/>
</dbReference>
<dbReference type="Pfam" id="PF05120">
    <property type="entry name" value="GvpG"/>
    <property type="match status" value="1"/>
</dbReference>
<dbReference type="AlphaFoldDB" id="A0A4U1JQA8"/>
<protein>
    <submittedName>
        <fullName evidence="1">Gas vesicle protein</fullName>
    </submittedName>
</protein>
<organism evidence="1 2">
    <name type="scientific">Rhodobacter capsulatus</name>
    <name type="common">Rhodopseudomonas capsulata</name>
    <dbReference type="NCBI Taxonomy" id="1061"/>
    <lineage>
        <taxon>Bacteria</taxon>
        <taxon>Pseudomonadati</taxon>
        <taxon>Pseudomonadota</taxon>
        <taxon>Alphaproteobacteria</taxon>
        <taxon>Rhodobacterales</taxon>
        <taxon>Rhodobacter group</taxon>
        <taxon>Rhodobacter</taxon>
    </lineage>
</organism>
<accession>A0A4U1JQA8</accession>
<name>A0A4U1JQA8_RHOCA</name>
<evidence type="ECO:0000313" key="2">
    <source>
        <dbReference type="Proteomes" id="UP000310597"/>
    </source>
</evidence>
<comment type="caution">
    <text evidence="1">The sequence shown here is derived from an EMBL/GenBank/DDBJ whole genome shotgun (WGS) entry which is preliminary data.</text>
</comment>
<proteinExistence type="predicted"/>
<sequence length="85" mass="9316">MGLLRKLLLAPVDLPITGALWIIEKIAEAAEGELTDPGTVRRLLRGLEQQLEAGEITEEEYELAEEILLDRLKRGQAAEARPGGP</sequence>
<dbReference type="Proteomes" id="UP000310597">
    <property type="component" value="Unassembled WGS sequence"/>
</dbReference>
<gene>
    <name evidence="1" type="ORF">FBT96_14215</name>
</gene>
<dbReference type="InterPro" id="IPR007804">
    <property type="entry name" value="GvpG"/>
</dbReference>
<dbReference type="EMBL" id="SWJZ01000062">
    <property type="protein sequence ID" value="TKD17476.1"/>
    <property type="molecule type" value="Genomic_DNA"/>
</dbReference>
<reference evidence="1 2" key="1">
    <citation type="submission" date="2019-04" db="EMBL/GenBank/DDBJ databases">
        <title>Draft Whole-Genome sequence of the purple photosynthetic bacterium Rhodobacter capsulatus SP108 with an indigenous class A beta-lactamase.</title>
        <authorList>
            <person name="Robertson S."/>
            <person name="Meyer T.E."/>
            <person name="Kyndt J.A."/>
        </authorList>
    </citation>
    <scope>NUCLEOTIDE SEQUENCE [LARGE SCALE GENOMIC DNA]</scope>
    <source>
        <strain evidence="1 2">SP108</strain>
    </source>
</reference>